<dbReference type="AlphaFoldDB" id="A0A9D1FQK7"/>
<comment type="caution">
    <text evidence="6">The sequence shown here is derived from an EMBL/GenBank/DDBJ whole genome shotgun (WGS) entry which is preliminary data.</text>
</comment>
<accession>A0A9D1FQK7</accession>
<protein>
    <recommendedName>
        <fullName evidence="5">Prenyltransferase alpha-alpha toroid domain-containing protein</fullName>
    </recommendedName>
</protein>
<evidence type="ECO:0000256" key="1">
    <source>
        <dbReference type="ARBA" id="ARBA00022737"/>
    </source>
</evidence>
<keyword evidence="3" id="KW-1133">Transmembrane helix</keyword>
<dbReference type="InterPro" id="IPR008930">
    <property type="entry name" value="Terpenoid_cyclase/PrenylTrfase"/>
</dbReference>
<name>A0A9D1FQK7_9FIRM</name>
<dbReference type="CDD" id="cd00688">
    <property type="entry name" value="ISOPREN_C2_like"/>
    <property type="match status" value="1"/>
</dbReference>
<dbReference type="Proteomes" id="UP000824002">
    <property type="component" value="Unassembled WGS sequence"/>
</dbReference>
<dbReference type="GO" id="GO:0003824">
    <property type="term" value="F:catalytic activity"/>
    <property type="evidence" value="ECO:0007669"/>
    <property type="project" value="InterPro"/>
</dbReference>
<proteinExistence type="predicted"/>
<organism evidence="6 7">
    <name type="scientific">Candidatus Merdivicinus excrementipullorum</name>
    <dbReference type="NCBI Taxonomy" id="2840867"/>
    <lineage>
        <taxon>Bacteria</taxon>
        <taxon>Bacillati</taxon>
        <taxon>Bacillota</taxon>
        <taxon>Clostridia</taxon>
        <taxon>Eubacteriales</taxon>
        <taxon>Oscillospiraceae</taxon>
        <taxon>Oscillospiraceae incertae sedis</taxon>
        <taxon>Candidatus Merdivicinus</taxon>
    </lineage>
</organism>
<evidence type="ECO:0000313" key="6">
    <source>
        <dbReference type="EMBL" id="HIS77580.1"/>
    </source>
</evidence>
<dbReference type="EMBL" id="DVJP01000080">
    <property type="protein sequence ID" value="HIS77580.1"/>
    <property type="molecule type" value="Genomic_DNA"/>
</dbReference>
<dbReference type="SUPFAM" id="SSF48239">
    <property type="entry name" value="Terpenoid cyclases/Protein prenyltransferases"/>
    <property type="match status" value="1"/>
</dbReference>
<evidence type="ECO:0000256" key="2">
    <source>
        <dbReference type="SAM" id="MobiDB-lite"/>
    </source>
</evidence>
<sequence length="509" mass="53278">MKTIWKRIISLAMSAGISLGGIRAWAAEPVLLEQEPISSIDEGSRVQITVSMTEPEAGLSLIPALSFSCPAGTTAGGVLELLCQYAYLSDFLWEDGKLALVEINEDEEIREYGREGVWTLFCNGQEVLQGDSFMLESGDALEWIYTAESPSSREDLPKREQAAVSADAWSEEYAKGLAAACSWLKQNQQSCFGLVSMGAAGIAADYQVIDRLKTEIAGIGAYPTAKEAAVDALAATFCGIPATNVAGHDLVKVISDYPDIAGGGLEPAVFALLAADSNGYEIPADSVNTRAALRAMLLSFQNEDGGFAPAQGEPSSPLLTACALTALSAYTEEEQVRQAAANGMAYLSQRQNEDGTFPDNGGVSSALPTSAVIIALCSMGVHMDDPRFVKQRGLMDALLSFQVNSGGFAPEIGTAAGETATAAAVLALTAVKSGRNVFVLKTPLSAPEEPAVQAEGAVQPESSESREETSEAAGNAAAGGWLAGILALCFGILLAVVVFLSRRTGKPRS</sequence>
<keyword evidence="3" id="KW-0812">Transmembrane</keyword>
<dbReference type="InterPro" id="IPR001330">
    <property type="entry name" value="Prenyltrans"/>
</dbReference>
<feature type="chain" id="PRO_5038972234" description="Prenyltransferase alpha-alpha toroid domain-containing protein" evidence="4">
    <location>
        <begin position="27"/>
        <end position="509"/>
    </location>
</feature>
<keyword evidence="3" id="KW-0472">Membrane</keyword>
<feature type="domain" description="Prenyltransferase alpha-alpha toroid" evidence="5">
    <location>
        <begin position="284"/>
        <end position="430"/>
    </location>
</feature>
<dbReference type="Gene3D" id="1.50.10.20">
    <property type="match status" value="1"/>
</dbReference>
<evidence type="ECO:0000256" key="4">
    <source>
        <dbReference type="SAM" id="SignalP"/>
    </source>
</evidence>
<gene>
    <name evidence="6" type="ORF">IAB51_12375</name>
</gene>
<keyword evidence="4" id="KW-0732">Signal</keyword>
<evidence type="ECO:0000259" key="5">
    <source>
        <dbReference type="Pfam" id="PF00432"/>
    </source>
</evidence>
<dbReference type="Pfam" id="PF00432">
    <property type="entry name" value="Prenyltrans"/>
    <property type="match status" value="1"/>
</dbReference>
<reference evidence="6" key="2">
    <citation type="journal article" date="2021" name="PeerJ">
        <title>Extensive microbial diversity within the chicken gut microbiome revealed by metagenomics and culture.</title>
        <authorList>
            <person name="Gilroy R."/>
            <person name="Ravi A."/>
            <person name="Getino M."/>
            <person name="Pursley I."/>
            <person name="Horton D.L."/>
            <person name="Alikhan N.F."/>
            <person name="Baker D."/>
            <person name="Gharbi K."/>
            <person name="Hall N."/>
            <person name="Watson M."/>
            <person name="Adriaenssens E.M."/>
            <person name="Foster-Nyarko E."/>
            <person name="Jarju S."/>
            <person name="Secka A."/>
            <person name="Antonio M."/>
            <person name="Oren A."/>
            <person name="Chaudhuri R.R."/>
            <person name="La Ragione R."/>
            <person name="Hildebrand F."/>
            <person name="Pallen M.J."/>
        </authorList>
    </citation>
    <scope>NUCLEOTIDE SEQUENCE</scope>
    <source>
        <strain evidence="6">CHK199-13235</strain>
    </source>
</reference>
<evidence type="ECO:0000256" key="3">
    <source>
        <dbReference type="SAM" id="Phobius"/>
    </source>
</evidence>
<reference evidence="6" key="1">
    <citation type="submission" date="2020-10" db="EMBL/GenBank/DDBJ databases">
        <authorList>
            <person name="Gilroy R."/>
        </authorList>
    </citation>
    <scope>NUCLEOTIDE SEQUENCE</scope>
    <source>
        <strain evidence="6">CHK199-13235</strain>
    </source>
</reference>
<evidence type="ECO:0000313" key="7">
    <source>
        <dbReference type="Proteomes" id="UP000824002"/>
    </source>
</evidence>
<feature type="signal peptide" evidence="4">
    <location>
        <begin position="1"/>
        <end position="26"/>
    </location>
</feature>
<feature type="region of interest" description="Disordered" evidence="2">
    <location>
        <begin position="449"/>
        <end position="472"/>
    </location>
</feature>
<feature type="transmembrane region" description="Helical" evidence="3">
    <location>
        <begin position="478"/>
        <end position="500"/>
    </location>
</feature>
<keyword evidence="1" id="KW-0677">Repeat</keyword>